<sequence>LCYYLSIYKDHNPDERRYYGGLVEY</sequence>
<gene>
    <name evidence="1" type="ORF">EIA08_29195</name>
</gene>
<reference evidence="1 2" key="1">
    <citation type="submission" date="2018-11" db="EMBL/GenBank/DDBJ databases">
        <title>Enterobacteriaceae from Patient.</title>
        <authorList>
            <person name="Shen C."/>
            <person name="Yang Y."/>
            <person name="Tian G."/>
        </authorList>
    </citation>
    <scope>NUCLEOTIDE SEQUENCE [LARGE SCALE GENOMIC DNA]</scope>
    <source>
        <strain evidence="1 2">GBGD28</strain>
    </source>
</reference>
<evidence type="ECO:0000313" key="1">
    <source>
        <dbReference type="EMBL" id="RRD67380.1"/>
    </source>
</evidence>
<dbReference type="RefSeq" id="WP_252151405.1">
    <property type="nucleotide sequence ID" value="NZ_RQTU01000290.1"/>
</dbReference>
<proteinExistence type="predicted"/>
<evidence type="ECO:0000313" key="2">
    <source>
        <dbReference type="Proteomes" id="UP000271008"/>
    </source>
</evidence>
<comment type="caution">
    <text evidence="1">The sequence shown here is derived from an EMBL/GenBank/DDBJ whole genome shotgun (WGS) entry which is preliminary data.</text>
</comment>
<dbReference type="EMBL" id="RQTU01000290">
    <property type="protein sequence ID" value="RRD67380.1"/>
    <property type="molecule type" value="Genomic_DNA"/>
</dbReference>
<dbReference type="Proteomes" id="UP000271008">
    <property type="component" value="Unassembled WGS sequence"/>
</dbReference>
<protein>
    <submittedName>
        <fullName evidence="1">Fructoselysine 6-phosphate deglycase</fullName>
    </submittedName>
</protein>
<organism evidence="1 2">
    <name type="scientific">Escherichia coli</name>
    <dbReference type="NCBI Taxonomy" id="562"/>
    <lineage>
        <taxon>Bacteria</taxon>
        <taxon>Pseudomonadati</taxon>
        <taxon>Pseudomonadota</taxon>
        <taxon>Gammaproteobacteria</taxon>
        <taxon>Enterobacterales</taxon>
        <taxon>Enterobacteriaceae</taxon>
        <taxon>Escherichia</taxon>
    </lineage>
</organism>
<feature type="non-terminal residue" evidence="1">
    <location>
        <position position="1"/>
    </location>
</feature>
<accession>A0A3P1YAT9</accession>
<dbReference type="AlphaFoldDB" id="A0A3P1YAT9"/>
<name>A0A3P1YAT9_ECOLX</name>